<sequence length="272" mass="30032">MTKKPIVLAFANNKGGTGKTTVALNVAAGLARIGKDVLMIDLDSQANLSIWAGFRNVKKHVGHLLMDDMEWQEVLLEGKIENEYGSVRLDLLPSARTMLRAEAVINANAILMFALRNALNEHGHSYDYIIVDCPPSLGALTVNALVAADYYIVPMQGENFAYIGLDEMLIAVSKLRRDAGAQVQLLGVLKNKFSQHTVFGREISEALEKKNINVFKTQIRQNTSLMECTALSQSIFDYKPKSNGAIDFSALVEEIIHNVEKNQSQSPTLIQQ</sequence>
<dbReference type="Pfam" id="PF13614">
    <property type="entry name" value="AAA_31"/>
    <property type="match status" value="1"/>
</dbReference>
<dbReference type="Gene3D" id="3.40.50.300">
    <property type="entry name" value="P-loop containing nucleotide triphosphate hydrolases"/>
    <property type="match status" value="1"/>
</dbReference>
<protein>
    <submittedName>
        <fullName evidence="2">ParA family protein</fullName>
    </submittedName>
</protein>
<reference evidence="2 3" key="1">
    <citation type="submission" date="2020-02" db="EMBL/GenBank/DDBJ databases">
        <title>Draft genome sequence of two Spirosoma agri KCTC 52727 and Spirosoma terrae KCTC 52035.</title>
        <authorList>
            <person name="Rojas J."/>
            <person name="Ambika Manirajan B."/>
            <person name="Ratering S."/>
            <person name="Suarez C."/>
            <person name="Schnell S."/>
        </authorList>
    </citation>
    <scope>NUCLEOTIDE SEQUENCE [LARGE SCALE GENOMIC DNA]</scope>
    <source>
        <strain evidence="2 3">KCTC 52727</strain>
    </source>
</reference>
<dbReference type="InterPro" id="IPR027417">
    <property type="entry name" value="P-loop_NTPase"/>
</dbReference>
<dbReference type="AlphaFoldDB" id="A0A6M0IQN9"/>
<accession>A0A6M0IQN9</accession>
<feature type="domain" description="AAA" evidence="1">
    <location>
        <begin position="7"/>
        <end position="179"/>
    </location>
</feature>
<dbReference type="EMBL" id="JAAGNZ010000007">
    <property type="protein sequence ID" value="NEU70650.1"/>
    <property type="molecule type" value="Genomic_DNA"/>
</dbReference>
<dbReference type="InterPro" id="IPR025669">
    <property type="entry name" value="AAA_dom"/>
</dbReference>
<comment type="caution">
    <text evidence="2">The sequence shown here is derived from an EMBL/GenBank/DDBJ whole genome shotgun (WGS) entry which is preliminary data.</text>
</comment>
<dbReference type="InterPro" id="IPR050678">
    <property type="entry name" value="DNA_Partitioning_ATPase"/>
</dbReference>
<gene>
    <name evidence="2" type="ORF">GK091_27540</name>
</gene>
<dbReference type="Proteomes" id="UP000477386">
    <property type="component" value="Unassembled WGS sequence"/>
</dbReference>
<name>A0A6M0IQN9_9BACT</name>
<dbReference type="SUPFAM" id="SSF52540">
    <property type="entry name" value="P-loop containing nucleoside triphosphate hydrolases"/>
    <property type="match status" value="1"/>
</dbReference>
<organism evidence="2 3">
    <name type="scientific">Spirosoma agri</name>
    <dbReference type="NCBI Taxonomy" id="1987381"/>
    <lineage>
        <taxon>Bacteria</taxon>
        <taxon>Pseudomonadati</taxon>
        <taxon>Bacteroidota</taxon>
        <taxon>Cytophagia</taxon>
        <taxon>Cytophagales</taxon>
        <taxon>Cytophagaceae</taxon>
        <taxon>Spirosoma</taxon>
    </lineage>
</organism>
<dbReference type="CDD" id="cd02042">
    <property type="entry name" value="ParAB_family"/>
    <property type="match status" value="1"/>
</dbReference>
<evidence type="ECO:0000313" key="2">
    <source>
        <dbReference type="EMBL" id="NEU70650.1"/>
    </source>
</evidence>
<evidence type="ECO:0000313" key="3">
    <source>
        <dbReference type="Proteomes" id="UP000477386"/>
    </source>
</evidence>
<keyword evidence="3" id="KW-1185">Reference proteome</keyword>
<proteinExistence type="predicted"/>
<dbReference type="PANTHER" id="PTHR13696:SF96">
    <property type="entry name" value="COBQ_COBB_MIND_PARA NUCLEOTIDE BINDING DOMAIN-CONTAINING PROTEIN"/>
    <property type="match status" value="1"/>
</dbReference>
<dbReference type="PANTHER" id="PTHR13696">
    <property type="entry name" value="P-LOOP CONTAINING NUCLEOSIDE TRIPHOSPHATE HYDROLASE"/>
    <property type="match status" value="1"/>
</dbReference>
<evidence type="ECO:0000259" key="1">
    <source>
        <dbReference type="Pfam" id="PF13614"/>
    </source>
</evidence>